<proteinExistence type="predicted"/>
<comment type="caution">
    <text evidence="1">The sequence shown here is derived from an EMBL/GenBank/DDBJ whole genome shotgun (WGS) entry which is preliminary data.</text>
</comment>
<dbReference type="PANTHER" id="PTHR38733">
    <property type="entry name" value="PROTEIN MCRC"/>
    <property type="match status" value="1"/>
</dbReference>
<gene>
    <name evidence="1" type="ORF">GA424_10610</name>
</gene>
<dbReference type="PANTHER" id="PTHR38733:SF1">
    <property type="entry name" value="TYPE IV METHYL-DIRECTED RESTRICTION ENZYME ECOKMCRBC"/>
    <property type="match status" value="1"/>
</dbReference>
<organism evidence="1 2">
    <name type="scientific">Bacteroides xylanisolvens</name>
    <dbReference type="NCBI Taxonomy" id="371601"/>
    <lineage>
        <taxon>Bacteria</taxon>
        <taxon>Pseudomonadati</taxon>
        <taxon>Bacteroidota</taxon>
        <taxon>Bacteroidia</taxon>
        <taxon>Bacteroidales</taxon>
        <taxon>Bacteroidaceae</taxon>
        <taxon>Bacteroides</taxon>
    </lineage>
</organism>
<name>A0A6A2RVC5_9BACE</name>
<dbReference type="InterPro" id="IPR019292">
    <property type="entry name" value="McrC"/>
</dbReference>
<dbReference type="EMBL" id="WDEH01000015">
    <property type="protein sequence ID" value="KAB6138539.1"/>
    <property type="molecule type" value="Genomic_DNA"/>
</dbReference>
<reference evidence="1 2" key="1">
    <citation type="journal article" date="2019" name="Nat. Med.">
        <title>A library of human gut bacterial isolates paired with longitudinal multiomics data enables mechanistic microbiome research.</title>
        <authorList>
            <person name="Poyet M."/>
            <person name="Groussin M."/>
            <person name="Gibbons S.M."/>
            <person name="Avila-Pacheco J."/>
            <person name="Jiang X."/>
            <person name="Kearney S.M."/>
            <person name="Perrotta A.R."/>
            <person name="Berdy B."/>
            <person name="Zhao S."/>
            <person name="Lieberman T.D."/>
            <person name="Swanson P.K."/>
            <person name="Smith M."/>
            <person name="Roesemann S."/>
            <person name="Alexander J.E."/>
            <person name="Rich S.A."/>
            <person name="Livny J."/>
            <person name="Vlamakis H."/>
            <person name="Clish C."/>
            <person name="Bullock K."/>
            <person name="Deik A."/>
            <person name="Scott J."/>
            <person name="Pierce K.A."/>
            <person name="Xavier R.J."/>
            <person name="Alm E.J."/>
        </authorList>
    </citation>
    <scope>NUCLEOTIDE SEQUENCE [LARGE SCALE GENOMIC DNA]</scope>
    <source>
        <strain evidence="1 2">BIOML-A62</strain>
    </source>
</reference>
<protein>
    <submittedName>
        <fullName evidence="1">TonB-dependent receptor</fullName>
    </submittedName>
</protein>
<keyword evidence="1" id="KW-0675">Receptor</keyword>
<sequence>MIMLQIQEHERLVKNGVSVEYDERYNSLELVQWDKPVDGTPWGYYASYKIGVEWIDNEEALIVTPKRGMNNIDFLGMFMTCFSSNLALDSFSEIYKIDLDKPQVLAPALNSIVSPLIIVHFLSVINRIKSLKKGYVHQQENLKKVKGHIKILKNERLNIAIKRYERIFCEYDEYSIDIPENRLLKKALLFSQALVNRMSHSHRSYPRIKLLIAKALKKFENVSDDVEMKAVGQLRSHKLFSEYSEAIRLAKVILKHFDYSINKVGTTDNKVTPFILDMSLLYEHYVYGLLYEAYQEKITYQFKGNTGYPDFLYTSGTFKAILDSKYIPKYERHSLDTYAIRQLSGYSRDLSILKRLGYKNIEESSLIPSIPCVIIYPSETKGNHNPFMNISLEKLCTKPLRGLSLFYKFEVPVPTL</sequence>
<dbReference type="Proteomes" id="UP000487596">
    <property type="component" value="Unassembled WGS sequence"/>
</dbReference>
<evidence type="ECO:0000313" key="2">
    <source>
        <dbReference type="Proteomes" id="UP000487596"/>
    </source>
</evidence>
<evidence type="ECO:0000313" key="1">
    <source>
        <dbReference type="EMBL" id="KAB6138539.1"/>
    </source>
</evidence>
<dbReference type="Pfam" id="PF10117">
    <property type="entry name" value="McrBC"/>
    <property type="match status" value="1"/>
</dbReference>
<accession>A0A6A2RVC5</accession>
<dbReference type="AlphaFoldDB" id="A0A6A2RVC5"/>